<accession>A0A833CH93</accession>
<feature type="compositionally biased region" description="Acidic residues" evidence="1">
    <location>
        <begin position="1"/>
        <end position="12"/>
    </location>
</feature>
<proteinExistence type="predicted"/>
<feature type="region of interest" description="Disordered" evidence="1">
    <location>
        <begin position="1"/>
        <end position="40"/>
    </location>
</feature>
<feature type="region of interest" description="Disordered" evidence="1">
    <location>
        <begin position="89"/>
        <end position="118"/>
    </location>
</feature>
<dbReference type="RefSeq" id="WP_151679012.1">
    <property type="nucleotide sequence ID" value="NZ_WBWA01000051.1"/>
</dbReference>
<protein>
    <submittedName>
        <fullName evidence="2">Uncharacterized protein</fullName>
    </submittedName>
</protein>
<name>A0A833CH93_9HYPH</name>
<keyword evidence="3" id="KW-1185">Reference proteome</keyword>
<dbReference type="EMBL" id="WBWA01000051">
    <property type="protein sequence ID" value="KAB2661446.1"/>
    <property type="molecule type" value="Genomic_DNA"/>
</dbReference>
<feature type="compositionally biased region" description="Basic and acidic residues" evidence="1">
    <location>
        <begin position="96"/>
        <end position="107"/>
    </location>
</feature>
<sequence length="118" mass="13248">MRRDYENDEEDLGALYGQSGNVRDDEAPPRAGHNRGVDEDDALEELSLEDIMKEGRKLLFIDLYRAVKGGYATPAEKNTFRQMLKDNGMVLGDPEEGARGGENRPKAELPAFSKPEYE</sequence>
<evidence type="ECO:0000313" key="3">
    <source>
        <dbReference type="Proteomes" id="UP000430843"/>
    </source>
</evidence>
<evidence type="ECO:0000313" key="2">
    <source>
        <dbReference type="EMBL" id="KAB2661446.1"/>
    </source>
</evidence>
<dbReference type="AlphaFoldDB" id="A0A833CH93"/>
<organism evidence="2 3">
    <name type="scientific">Brucella tritici</name>
    <dbReference type="NCBI Taxonomy" id="94626"/>
    <lineage>
        <taxon>Bacteria</taxon>
        <taxon>Pseudomonadati</taxon>
        <taxon>Pseudomonadota</taxon>
        <taxon>Alphaproteobacteria</taxon>
        <taxon>Hyphomicrobiales</taxon>
        <taxon>Brucellaceae</taxon>
        <taxon>Brucella/Ochrobactrum group</taxon>
        <taxon>Brucella</taxon>
    </lineage>
</organism>
<dbReference type="Proteomes" id="UP000430843">
    <property type="component" value="Unassembled WGS sequence"/>
</dbReference>
<gene>
    <name evidence="2" type="ORF">F9K91_24930</name>
</gene>
<comment type="caution">
    <text evidence="2">The sequence shown here is derived from an EMBL/GenBank/DDBJ whole genome shotgun (WGS) entry which is preliminary data.</text>
</comment>
<reference evidence="2 3" key="1">
    <citation type="submission" date="2019-09" db="EMBL/GenBank/DDBJ databases">
        <title>Taxonomic organization of the family Brucellaceae based on a phylogenomic approach.</title>
        <authorList>
            <person name="Leclercq S."/>
            <person name="Cloeckaert A."/>
            <person name="Zygmunt M.S."/>
        </authorList>
    </citation>
    <scope>NUCLEOTIDE SEQUENCE [LARGE SCALE GENOMIC DNA]</scope>
    <source>
        <strain evidence="2 3">LMG 18957</strain>
    </source>
</reference>
<evidence type="ECO:0000256" key="1">
    <source>
        <dbReference type="SAM" id="MobiDB-lite"/>
    </source>
</evidence>